<dbReference type="Proteomes" id="UP000288395">
    <property type="component" value="Unassembled WGS sequence"/>
</dbReference>
<protein>
    <submittedName>
        <fullName evidence="1">Uncharacterized protein</fullName>
    </submittedName>
</protein>
<evidence type="ECO:0000313" key="2">
    <source>
        <dbReference type="Proteomes" id="UP000288395"/>
    </source>
</evidence>
<organism evidence="1 2">
    <name type="scientific">Aliidiomarina iranensis</name>
    <dbReference type="NCBI Taxonomy" id="1434071"/>
    <lineage>
        <taxon>Bacteria</taxon>
        <taxon>Pseudomonadati</taxon>
        <taxon>Pseudomonadota</taxon>
        <taxon>Gammaproteobacteria</taxon>
        <taxon>Alteromonadales</taxon>
        <taxon>Idiomarinaceae</taxon>
        <taxon>Aliidiomarina</taxon>
    </lineage>
</organism>
<sequence length="450" mass="52793">MVTVDSNDSFSLRIVRNLGDYPEHKLDIFLFVPGELGLSVDVVTERALYHQAFHINRTYHSQVQLEPLVRSRLVQRLAKQQERPTPEYRLSLSLYAYQYVNAIEQEVGRVLRERPENLRESLAELLDLSATIMRRLRRTAPKEDALRRYYTNVDNYLSWFSEQQFLRLAAELEFADDEQDIRELLLRIARREAKYRNENEYNSERVQADSTRMSNKMRLLRRLIEFPVTLRRVGHELGNIEERFVKAGVAAVVMTAVSYAVLRARDTLGDVTAVFIAAVALLYAVREVFKDDIRQKLWLWLRKGRPKWRHEFVDPNNENVVGKSVEWIDYKTFEDLADEVKKARRASTPQRGETVLHYSSWSKMLPSRFLSGYATTRETIVLDLEVLAPLLEQSTHPIYRQEKNEVVRDIVEKRSVLNVVIRERWADKDDIQRWKIVLNRNGIVETEAAS</sequence>
<proteinExistence type="predicted"/>
<dbReference type="AlphaFoldDB" id="A0A432VQG1"/>
<dbReference type="OrthoDB" id="6209688at2"/>
<reference evidence="2" key="1">
    <citation type="journal article" date="2018" name="Front. Microbiol.">
        <title>Genome-Based Analysis Reveals the Taxonomy and Diversity of the Family Idiomarinaceae.</title>
        <authorList>
            <person name="Liu Y."/>
            <person name="Lai Q."/>
            <person name="Shao Z."/>
        </authorList>
    </citation>
    <scope>NUCLEOTIDE SEQUENCE [LARGE SCALE GENOMIC DNA]</scope>
    <source>
        <strain evidence="2">GBPy7</strain>
    </source>
</reference>
<evidence type="ECO:0000313" key="1">
    <source>
        <dbReference type="EMBL" id="RUO18418.1"/>
    </source>
</evidence>
<dbReference type="EMBL" id="PIPJ01000012">
    <property type="protein sequence ID" value="RUO18418.1"/>
    <property type="molecule type" value="Genomic_DNA"/>
</dbReference>
<name>A0A432VQG1_9GAMM</name>
<comment type="caution">
    <text evidence="1">The sequence shown here is derived from an EMBL/GenBank/DDBJ whole genome shotgun (WGS) entry which is preliminary data.</text>
</comment>
<gene>
    <name evidence="1" type="ORF">CWE08_11490</name>
</gene>
<keyword evidence="2" id="KW-1185">Reference proteome</keyword>
<accession>A0A432VQG1</accession>
<dbReference type="RefSeq" id="WP_126768361.1">
    <property type="nucleotide sequence ID" value="NZ_PIPJ01000012.1"/>
</dbReference>